<feature type="transmembrane region" description="Helical" evidence="7">
    <location>
        <begin position="185"/>
        <end position="206"/>
    </location>
</feature>
<dbReference type="OrthoDB" id="1865379at2759"/>
<comment type="caution">
    <text evidence="8">The sequence shown here is derived from an EMBL/GenBank/DDBJ whole genome shotgun (WGS) entry which is preliminary data.</text>
</comment>
<dbReference type="AlphaFoldDB" id="A0A6A4PW85"/>
<dbReference type="Proteomes" id="UP000447434">
    <property type="component" value="Chromosome 10"/>
</dbReference>
<evidence type="ECO:0000256" key="1">
    <source>
        <dbReference type="ARBA" id="ARBA00004141"/>
    </source>
</evidence>
<feature type="transmembrane region" description="Helical" evidence="7">
    <location>
        <begin position="91"/>
        <end position="115"/>
    </location>
</feature>
<feature type="transmembrane region" description="Helical" evidence="7">
    <location>
        <begin position="218"/>
        <end position="243"/>
    </location>
</feature>
<comment type="similarity">
    <text evidence="2 7">Belongs to the purine permeases (TC 2.A.7.14) family.</text>
</comment>
<feature type="transmembrane region" description="Helical" evidence="7">
    <location>
        <begin position="291"/>
        <end position="312"/>
    </location>
</feature>
<dbReference type="InterPro" id="IPR030182">
    <property type="entry name" value="PUP_plant"/>
</dbReference>
<reference evidence="9" key="1">
    <citation type="journal article" date="2020" name="Nat. Commun.">
        <title>Genome sequence of the cluster root forming white lupin.</title>
        <authorList>
            <person name="Hufnagel B."/>
            <person name="Marques A."/>
            <person name="Soriano A."/>
            <person name="Marques L."/>
            <person name="Divol F."/>
            <person name="Doumas P."/>
            <person name="Sallet E."/>
            <person name="Mancinotti D."/>
            <person name="Carrere S."/>
            <person name="Marande W."/>
            <person name="Arribat S."/>
            <person name="Keller J."/>
            <person name="Huneau C."/>
            <person name="Blein T."/>
            <person name="Aime D."/>
            <person name="Laguerre M."/>
            <person name="Taylor J."/>
            <person name="Schubert V."/>
            <person name="Nelson M."/>
            <person name="Geu-Flores F."/>
            <person name="Crespi M."/>
            <person name="Gallardo-Guerrero K."/>
            <person name="Delaux P.-M."/>
            <person name="Salse J."/>
            <person name="Berges H."/>
            <person name="Guyot R."/>
            <person name="Gouzy J."/>
            <person name="Peret B."/>
        </authorList>
    </citation>
    <scope>NUCLEOTIDE SEQUENCE [LARGE SCALE GENOMIC DNA]</scope>
    <source>
        <strain evidence="9">cv. Amiga</strain>
    </source>
</reference>
<evidence type="ECO:0000256" key="7">
    <source>
        <dbReference type="RuleBase" id="RU368015"/>
    </source>
</evidence>
<keyword evidence="5 7" id="KW-1133">Transmembrane helix</keyword>
<evidence type="ECO:0000256" key="5">
    <source>
        <dbReference type="ARBA" id="ARBA00022989"/>
    </source>
</evidence>
<dbReference type="GO" id="GO:0015211">
    <property type="term" value="F:purine nucleoside transmembrane transporter activity"/>
    <property type="evidence" value="ECO:0007669"/>
    <property type="project" value="UniProtKB-UniRule"/>
</dbReference>
<evidence type="ECO:0000256" key="3">
    <source>
        <dbReference type="ARBA" id="ARBA00022448"/>
    </source>
</evidence>
<keyword evidence="9" id="KW-1185">Reference proteome</keyword>
<feature type="transmembrane region" description="Helical" evidence="7">
    <location>
        <begin position="318"/>
        <end position="337"/>
    </location>
</feature>
<evidence type="ECO:0000313" key="8">
    <source>
        <dbReference type="EMBL" id="KAE9605619.1"/>
    </source>
</evidence>
<feature type="transmembrane region" description="Helical" evidence="7">
    <location>
        <begin position="47"/>
        <end position="70"/>
    </location>
</feature>
<comment type="subcellular location">
    <subcellularLocation>
        <location evidence="1 7">Membrane</location>
        <topology evidence="1 7">Multi-pass membrane protein</topology>
    </subcellularLocation>
</comment>
<evidence type="ECO:0000313" key="9">
    <source>
        <dbReference type="Proteomes" id="UP000447434"/>
    </source>
</evidence>
<feature type="transmembrane region" description="Helical" evidence="7">
    <location>
        <begin position="16"/>
        <end position="41"/>
    </location>
</feature>
<dbReference type="PANTHER" id="PTHR31376">
    <property type="entry name" value="OS09G0467300 PROTEIN-RELATED"/>
    <property type="match status" value="1"/>
</dbReference>
<dbReference type="GO" id="GO:0016020">
    <property type="term" value="C:membrane"/>
    <property type="evidence" value="ECO:0007669"/>
    <property type="project" value="UniProtKB-SubCell"/>
</dbReference>
<feature type="transmembrane region" description="Helical" evidence="7">
    <location>
        <begin position="153"/>
        <end position="173"/>
    </location>
</feature>
<dbReference type="EMBL" id="WOCE01000010">
    <property type="protein sequence ID" value="KAE9605619.1"/>
    <property type="molecule type" value="Genomic_DNA"/>
</dbReference>
<evidence type="ECO:0000256" key="2">
    <source>
        <dbReference type="ARBA" id="ARBA00006213"/>
    </source>
</evidence>
<dbReference type="InterPro" id="IPR037185">
    <property type="entry name" value="EmrE-like"/>
</dbReference>
<keyword evidence="4 7" id="KW-0812">Transmembrane</keyword>
<proteinExistence type="inferred from homology"/>
<dbReference type="SUPFAM" id="SSF103481">
    <property type="entry name" value="Multidrug resistance efflux transporter EmrE"/>
    <property type="match status" value="1"/>
</dbReference>
<dbReference type="Pfam" id="PF16913">
    <property type="entry name" value="PUNUT"/>
    <property type="match status" value="1"/>
</dbReference>
<feature type="transmembrane region" description="Helical" evidence="7">
    <location>
        <begin position="127"/>
        <end position="146"/>
    </location>
</feature>
<name>A0A6A4PW85_LUPAL</name>
<dbReference type="GO" id="GO:0005345">
    <property type="term" value="F:purine nucleobase transmembrane transporter activity"/>
    <property type="evidence" value="ECO:0007669"/>
    <property type="project" value="UniProtKB-UniRule"/>
</dbReference>
<protein>
    <recommendedName>
        <fullName evidence="7">Probable purine permease</fullName>
    </recommendedName>
</protein>
<organism evidence="8 9">
    <name type="scientific">Lupinus albus</name>
    <name type="common">White lupine</name>
    <name type="synonym">Lupinus termis</name>
    <dbReference type="NCBI Taxonomy" id="3870"/>
    <lineage>
        <taxon>Eukaryota</taxon>
        <taxon>Viridiplantae</taxon>
        <taxon>Streptophyta</taxon>
        <taxon>Embryophyta</taxon>
        <taxon>Tracheophyta</taxon>
        <taxon>Spermatophyta</taxon>
        <taxon>Magnoliopsida</taxon>
        <taxon>eudicotyledons</taxon>
        <taxon>Gunneridae</taxon>
        <taxon>Pentapetalae</taxon>
        <taxon>rosids</taxon>
        <taxon>fabids</taxon>
        <taxon>Fabales</taxon>
        <taxon>Fabaceae</taxon>
        <taxon>Papilionoideae</taxon>
        <taxon>50 kb inversion clade</taxon>
        <taxon>genistoids sensu lato</taxon>
        <taxon>core genistoids</taxon>
        <taxon>Genisteae</taxon>
        <taxon>Lupinus</taxon>
    </lineage>
</organism>
<evidence type="ECO:0000256" key="4">
    <source>
        <dbReference type="ARBA" id="ARBA00022692"/>
    </source>
</evidence>
<dbReference type="PANTHER" id="PTHR31376:SF1">
    <property type="entry name" value="PURINE PERMEASE 2"/>
    <property type="match status" value="1"/>
</dbReference>
<accession>A0A6A4PW85</accession>
<dbReference type="Gene3D" id="1.10.3730.20">
    <property type="match status" value="1"/>
</dbReference>
<gene>
    <name evidence="8" type="ORF">Lalb_Chr10g0099241</name>
</gene>
<sequence length="364" mass="40221">MSETIEVKNQRDMKKILLLINTMMLAIGAGGGPLIMRLYYIHGGKRIWLSSLLLTVGFPITLIPITISYLRSRRHHHRSLSNMDSPKPKMFTATPVLLLAFAVIGVICGVSNYLYAYGVARLPVSTATLVMGTQLAFTAIFAFVLVKQKFTFNSVNAIVLLIFGAGILAQHAGSDRPAGESTKQYIKGFVMTLVASALSGLAFPLVELMYKRTLSITYSLVMELQMVLGFSATIFSLIGMIIHNDFKVISREAREFGLGEAKYYVILVGCAILWQFYLMGAIGIVFCASSLFSGVMVSVMLPITEVLAVIFYKESFEATKGISLVLSLWGFVSYFYGEFIKAKKIRKKLISETELTLDHTIPNP</sequence>
<evidence type="ECO:0000256" key="6">
    <source>
        <dbReference type="ARBA" id="ARBA00023136"/>
    </source>
</evidence>
<keyword evidence="3 7" id="KW-0813">Transport</keyword>
<feature type="transmembrane region" description="Helical" evidence="7">
    <location>
        <begin position="263"/>
        <end position="286"/>
    </location>
</feature>
<keyword evidence="6 7" id="KW-0472">Membrane</keyword>